<accession>A0A6C0E542</accession>
<evidence type="ECO:0000256" key="6">
    <source>
        <dbReference type="ARBA" id="ARBA00022989"/>
    </source>
</evidence>
<evidence type="ECO:0000313" key="9">
    <source>
        <dbReference type="EMBL" id="QHT24184.1"/>
    </source>
</evidence>
<keyword evidence="5" id="KW-0735">Signal-anchor</keyword>
<dbReference type="GO" id="GO:0006493">
    <property type="term" value="P:protein O-linked glycosylation"/>
    <property type="evidence" value="ECO:0007669"/>
    <property type="project" value="TreeGrafter"/>
</dbReference>
<dbReference type="PANTHER" id="PTHR11214:SF3">
    <property type="entry name" value="BETA-1,3-GALACTOSYLTRANSFERASE 6"/>
    <property type="match status" value="1"/>
</dbReference>
<keyword evidence="6" id="KW-1133">Transmembrane helix</keyword>
<dbReference type="AlphaFoldDB" id="A0A6C0E542"/>
<keyword evidence="3" id="KW-0808">Transferase</keyword>
<keyword evidence="2" id="KW-0328">Glycosyltransferase</keyword>
<evidence type="ECO:0000256" key="2">
    <source>
        <dbReference type="ARBA" id="ARBA00022676"/>
    </source>
</evidence>
<evidence type="ECO:0000256" key="3">
    <source>
        <dbReference type="ARBA" id="ARBA00022679"/>
    </source>
</evidence>
<comment type="subcellular location">
    <subcellularLocation>
        <location evidence="1">Golgi apparatus membrane</location>
        <topology evidence="1">Single-pass type II membrane protein</topology>
    </subcellularLocation>
</comment>
<proteinExistence type="predicted"/>
<dbReference type="PANTHER" id="PTHR11214">
    <property type="entry name" value="BETA-1,3-N-ACETYLGLUCOSAMINYLTRANSFERASE"/>
    <property type="match status" value="1"/>
</dbReference>
<organism evidence="9">
    <name type="scientific">viral metagenome</name>
    <dbReference type="NCBI Taxonomy" id="1070528"/>
    <lineage>
        <taxon>unclassified sequences</taxon>
        <taxon>metagenomes</taxon>
        <taxon>organismal metagenomes</taxon>
    </lineage>
</organism>
<evidence type="ECO:0000256" key="1">
    <source>
        <dbReference type="ARBA" id="ARBA00004323"/>
    </source>
</evidence>
<dbReference type="InterPro" id="IPR002659">
    <property type="entry name" value="Glyco_trans_31"/>
</dbReference>
<dbReference type="GO" id="GO:0000139">
    <property type="term" value="C:Golgi membrane"/>
    <property type="evidence" value="ECO:0007669"/>
    <property type="project" value="UniProtKB-SubCell"/>
</dbReference>
<evidence type="ECO:0008006" key="10">
    <source>
        <dbReference type="Google" id="ProtNLM"/>
    </source>
</evidence>
<sequence>MSPLPILLICGCQRYKEYLTAAIERFGRQPGWEVLGVVGGADTSFNSETHVLTVAAGDTYETLPAKLHAAFVWISKYRPLCPGVFKTDDDMVFDRVALVDTIYSNLVVPYWGVKVDACSAGIIDKSRIGERFLNASVTPTHPAAVYCFGAGYWISARALKVVIAADDFRSSYIEDVCTGFVLNRVGIVPQRIRVPYREEKRTPDLLLLK</sequence>
<reference evidence="9" key="1">
    <citation type="journal article" date="2020" name="Nature">
        <title>Giant virus diversity and host interactions through global metagenomics.</title>
        <authorList>
            <person name="Schulz F."/>
            <person name="Roux S."/>
            <person name="Paez-Espino D."/>
            <person name="Jungbluth S."/>
            <person name="Walsh D.A."/>
            <person name="Denef V.J."/>
            <person name="McMahon K.D."/>
            <person name="Konstantinidis K.T."/>
            <person name="Eloe-Fadrosh E.A."/>
            <person name="Kyrpides N.C."/>
            <person name="Woyke T."/>
        </authorList>
    </citation>
    <scope>NUCLEOTIDE SEQUENCE</scope>
    <source>
        <strain evidence="9">GVMAG-M-3300023179-138</strain>
    </source>
</reference>
<evidence type="ECO:0000256" key="7">
    <source>
        <dbReference type="ARBA" id="ARBA00023034"/>
    </source>
</evidence>
<keyword evidence="7" id="KW-0333">Golgi apparatus</keyword>
<keyword evidence="8" id="KW-0472">Membrane</keyword>
<name>A0A6C0E542_9ZZZZ</name>
<dbReference type="Pfam" id="PF01762">
    <property type="entry name" value="Galactosyl_T"/>
    <property type="match status" value="1"/>
</dbReference>
<evidence type="ECO:0000256" key="8">
    <source>
        <dbReference type="ARBA" id="ARBA00023136"/>
    </source>
</evidence>
<dbReference type="EMBL" id="MN739743">
    <property type="protein sequence ID" value="QHT24184.1"/>
    <property type="molecule type" value="Genomic_DNA"/>
</dbReference>
<dbReference type="GO" id="GO:0016758">
    <property type="term" value="F:hexosyltransferase activity"/>
    <property type="evidence" value="ECO:0007669"/>
    <property type="project" value="InterPro"/>
</dbReference>
<evidence type="ECO:0000256" key="5">
    <source>
        <dbReference type="ARBA" id="ARBA00022968"/>
    </source>
</evidence>
<keyword evidence="4" id="KW-0812">Transmembrane</keyword>
<evidence type="ECO:0000256" key="4">
    <source>
        <dbReference type="ARBA" id="ARBA00022692"/>
    </source>
</evidence>
<protein>
    <recommendedName>
        <fullName evidence="10">Hexosyltransferase</fullName>
    </recommendedName>
</protein>